<feature type="compositionally biased region" description="Polar residues" evidence="6">
    <location>
        <begin position="1"/>
        <end position="11"/>
    </location>
</feature>
<protein>
    <recommendedName>
        <fullName evidence="3">threonine ammonia-lyase</fullName>
        <ecNumber evidence="3">4.3.1.19</ecNumber>
    </recommendedName>
</protein>
<evidence type="ECO:0000256" key="4">
    <source>
        <dbReference type="ARBA" id="ARBA00022898"/>
    </source>
</evidence>
<dbReference type="FunFam" id="3.40.50.1100:FF:000007">
    <property type="entry name" value="L-threonine dehydratase catabolic TdcB"/>
    <property type="match status" value="1"/>
</dbReference>
<dbReference type="AlphaFoldDB" id="A0A5Q0UFL2"/>
<dbReference type="Proteomes" id="UP000377803">
    <property type="component" value="Chromosome"/>
</dbReference>
<sequence length="358" mass="38617">MTQQKYTTTQHDSAKPGENMDSSNDMISMQQIMEARGRIMDAAHETPMDKSSTFAEKAGVESVAFKMENFQKTGAFKIRGAYNKISQLSEEEKERGVIAASSGNHAQGVALAAQELGVDAKIVMPENTAESKIEATSGYGAEVVLSGQEYEEAYEKARKLQKEENLTFVHPYNDKNVVAGQGTLGLEMVEQLPELDTVLVAVGGGGLISGIARAVKARNPDAKVIGVQTEGCGSAKQTLNSDEIYERESVDTVAKGIATRSIGELPARYLREFVDEVVYVSDEEAEAATALLAERQKVVVEPAGAVAAAALLFQKEHDLGLEDDDVAVPLCGANIDLEEFGEICRRGKSYLTEVKNQC</sequence>
<feature type="region of interest" description="Disordered" evidence="6">
    <location>
        <begin position="1"/>
        <end position="24"/>
    </location>
</feature>
<dbReference type="Gene3D" id="3.40.50.1100">
    <property type="match status" value="2"/>
</dbReference>
<dbReference type="InterPro" id="IPR001926">
    <property type="entry name" value="TrpB-like_PALP"/>
</dbReference>
<dbReference type="OrthoDB" id="9915at2157"/>
<proteinExistence type="inferred from homology"/>
<dbReference type="PANTHER" id="PTHR48078:SF6">
    <property type="entry name" value="L-THREONINE DEHYDRATASE CATABOLIC TDCB"/>
    <property type="match status" value="1"/>
</dbReference>
<dbReference type="InterPro" id="IPR005789">
    <property type="entry name" value="Thr_deHydtase_catblc"/>
</dbReference>
<dbReference type="Pfam" id="PF00291">
    <property type="entry name" value="PALP"/>
    <property type="match status" value="1"/>
</dbReference>
<keyword evidence="9" id="KW-1185">Reference proteome</keyword>
<dbReference type="InterPro" id="IPR000634">
    <property type="entry name" value="Ser/Thr_deHydtase_PyrdxlP-BS"/>
</dbReference>
<accession>A0A5Q0UFL2</accession>
<evidence type="ECO:0000259" key="7">
    <source>
        <dbReference type="Pfam" id="PF00291"/>
    </source>
</evidence>
<evidence type="ECO:0000313" key="8">
    <source>
        <dbReference type="EMBL" id="QGA79980.1"/>
    </source>
</evidence>
<keyword evidence="5 8" id="KW-0456">Lyase</keyword>
<dbReference type="GO" id="GO:0030170">
    <property type="term" value="F:pyridoxal phosphate binding"/>
    <property type="evidence" value="ECO:0007669"/>
    <property type="project" value="InterPro"/>
</dbReference>
<evidence type="ECO:0000313" key="9">
    <source>
        <dbReference type="Proteomes" id="UP000377803"/>
    </source>
</evidence>
<evidence type="ECO:0000256" key="3">
    <source>
        <dbReference type="ARBA" id="ARBA00012096"/>
    </source>
</evidence>
<gene>
    <name evidence="8" type="primary">ilvA</name>
    <name evidence="8" type="ORF">LC1Nh_0072</name>
</gene>
<dbReference type="GO" id="GO:0004794">
    <property type="term" value="F:threonine deaminase activity"/>
    <property type="evidence" value="ECO:0007669"/>
    <property type="project" value="UniProtKB-EC"/>
</dbReference>
<evidence type="ECO:0000256" key="1">
    <source>
        <dbReference type="ARBA" id="ARBA00001933"/>
    </source>
</evidence>
<dbReference type="NCBIfam" id="TIGR01127">
    <property type="entry name" value="ilvA_1Cterm"/>
    <property type="match status" value="1"/>
</dbReference>
<dbReference type="GO" id="GO:0009097">
    <property type="term" value="P:isoleucine biosynthetic process"/>
    <property type="evidence" value="ECO:0007669"/>
    <property type="project" value="TreeGrafter"/>
</dbReference>
<name>A0A5Q0UFL2_9ARCH</name>
<reference evidence="9" key="1">
    <citation type="submission" date="2019-05" db="EMBL/GenBank/DDBJ databases">
        <title>Candidatus Nanohalobium constans, a novel model system to study the DPANN nano-sized archaea: genomic and physiological characterization of a nanoarchaeon co-cultured with its chitinotrophic host.</title>
        <authorList>
            <person name="La Cono V."/>
            <person name="Arcadi E."/>
            <person name="Crisafi F."/>
            <person name="Denaro R."/>
            <person name="La Spada G."/>
            <person name="Messina E."/>
            <person name="Smedile F."/>
            <person name="Toshchakov S.V."/>
            <person name="Shevchenko M.A."/>
            <person name="Golyshin P.N."/>
            <person name="Golyshina O.V."/>
            <person name="Ferrer M."/>
            <person name="Rohde M."/>
            <person name="Mushegian A."/>
            <person name="Sorokin D.Y."/>
            <person name="Giuliano L."/>
            <person name="Yakimov M.M."/>
        </authorList>
    </citation>
    <scope>NUCLEOTIDE SEQUENCE [LARGE SCALE GENOMIC DNA]</scope>
    <source>
        <strain evidence="9">LC1Nh</strain>
    </source>
</reference>
<dbReference type="GO" id="GO:0006567">
    <property type="term" value="P:L-threonine catabolic process"/>
    <property type="evidence" value="ECO:0007669"/>
    <property type="project" value="InterPro"/>
</dbReference>
<dbReference type="GeneID" id="42364452"/>
<dbReference type="SUPFAM" id="SSF53686">
    <property type="entry name" value="Tryptophan synthase beta subunit-like PLP-dependent enzymes"/>
    <property type="match status" value="1"/>
</dbReference>
<dbReference type="GO" id="GO:0003941">
    <property type="term" value="F:L-serine ammonia-lyase activity"/>
    <property type="evidence" value="ECO:0007669"/>
    <property type="project" value="TreeGrafter"/>
</dbReference>
<comment type="cofactor">
    <cofactor evidence="1">
        <name>pyridoxal 5'-phosphate</name>
        <dbReference type="ChEBI" id="CHEBI:597326"/>
    </cofactor>
</comment>
<dbReference type="InterPro" id="IPR050147">
    <property type="entry name" value="Ser/Thr_Dehydratase"/>
</dbReference>
<organism evidence="8 9">
    <name type="scientific">Candidatus Nanohalobium constans</name>
    <dbReference type="NCBI Taxonomy" id="2565781"/>
    <lineage>
        <taxon>Archaea</taxon>
        <taxon>Candidatus Nanohalarchaeota</taxon>
        <taxon>Candidatus Nanohalobia</taxon>
        <taxon>Candidatus Nanohalobiales</taxon>
        <taxon>Candidatus Nanohalobiaceae</taxon>
        <taxon>Candidatus Nanohalobium</taxon>
    </lineage>
</organism>
<evidence type="ECO:0000256" key="5">
    <source>
        <dbReference type="ARBA" id="ARBA00023239"/>
    </source>
</evidence>
<comment type="similarity">
    <text evidence="2">Belongs to the serine/threonine dehydratase family.</text>
</comment>
<dbReference type="CDD" id="cd01562">
    <property type="entry name" value="Thr-dehyd"/>
    <property type="match status" value="1"/>
</dbReference>
<evidence type="ECO:0000256" key="2">
    <source>
        <dbReference type="ARBA" id="ARBA00010869"/>
    </source>
</evidence>
<dbReference type="InterPro" id="IPR036052">
    <property type="entry name" value="TrpB-like_PALP_sf"/>
</dbReference>
<dbReference type="EMBL" id="CP040089">
    <property type="protein sequence ID" value="QGA79980.1"/>
    <property type="molecule type" value="Genomic_DNA"/>
</dbReference>
<dbReference type="RefSeq" id="WP_153549718.1">
    <property type="nucleotide sequence ID" value="NZ_CP040089.1"/>
</dbReference>
<dbReference type="GO" id="GO:0006565">
    <property type="term" value="P:L-serine catabolic process"/>
    <property type="evidence" value="ECO:0007669"/>
    <property type="project" value="TreeGrafter"/>
</dbReference>
<keyword evidence="4" id="KW-0663">Pyridoxal phosphate</keyword>
<feature type="domain" description="Tryptophan synthase beta chain-like PALP" evidence="7">
    <location>
        <begin position="41"/>
        <end position="332"/>
    </location>
</feature>
<dbReference type="EC" id="4.3.1.19" evidence="3"/>
<evidence type="ECO:0000256" key="6">
    <source>
        <dbReference type="SAM" id="MobiDB-lite"/>
    </source>
</evidence>
<dbReference type="KEGG" id="ncon:LC1Nh_0072"/>
<dbReference type="PANTHER" id="PTHR48078">
    <property type="entry name" value="THREONINE DEHYDRATASE, MITOCHONDRIAL-RELATED"/>
    <property type="match status" value="1"/>
</dbReference>
<dbReference type="PROSITE" id="PS00165">
    <property type="entry name" value="DEHYDRATASE_SER_THR"/>
    <property type="match status" value="1"/>
</dbReference>